<dbReference type="GO" id="GO:0016567">
    <property type="term" value="P:protein ubiquitination"/>
    <property type="evidence" value="ECO:0007669"/>
    <property type="project" value="UniProtKB-UniPathway"/>
</dbReference>
<dbReference type="SUPFAM" id="SSF57850">
    <property type="entry name" value="RING/U-box"/>
    <property type="match status" value="1"/>
</dbReference>
<dbReference type="PANTHER" id="PTHR23315">
    <property type="entry name" value="U BOX DOMAIN-CONTAINING"/>
    <property type="match status" value="1"/>
</dbReference>
<dbReference type="PROSITE" id="PS51698">
    <property type="entry name" value="U_BOX"/>
    <property type="match status" value="1"/>
</dbReference>
<dbReference type="Proteomes" id="UP000264353">
    <property type="component" value="Chromosome A1"/>
</dbReference>
<dbReference type="PANTHER" id="PTHR23315:SF357">
    <property type="entry name" value="RING-TYPE E3 UBIQUITIN TRANSFERASE"/>
    <property type="match status" value="1"/>
</dbReference>
<comment type="catalytic activity">
    <reaction evidence="1">
        <text>S-ubiquitinyl-[E2 ubiquitin-conjugating enzyme]-L-cysteine + [acceptor protein]-L-lysine = [E2 ubiquitin-conjugating enzyme]-L-cysteine + N(6)-ubiquitinyl-[acceptor protein]-L-lysine.</text>
        <dbReference type="EC" id="2.3.2.27"/>
    </reaction>
</comment>
<dbReference type="EMBL" id="CM010628">
    <property type="protein sequence ID" value="RID79832.1"/>
    <property type="molecule type" value="Genomic_DNA"/>
</dbReference>
<evidence type="ECO:0000313" key="8">
    <source>
        <dbReference type="Proteomes" id="UP000264353"/>
    </source>
</evidence>
<evidence type="ECO:0000256" key="4">
    <source>
        <dbReference type="ARBA" id="ARBA00022679"/>
    </source>
</evidence>
<dbReference type="SMART" id="SM00504">
    <property type="entry name" value="Ubox"/>
    <property type="match status" value="1"/>
</dbReference>
<feature type="domain" description="U-box" evidence="6">
    <location>
        <begin position="62"/>
        <end position="137"/>
    </location>
</feature>
<dbReference type="Gene3D" id="3.30.40.10">
    <property type="entry name" value="Zinc/RING finger domain, C3HC4 (zinc finger)"/>
    <property type="match status" value="1"/>
</dbReference>
<proteinExistence type="predicted"/>
<evidence type="ECO:0000313" key="7">
    <source>
        <dbReference type="EMBL" id="RID79832.1"/>
    </source>
</evidence>
<dbReference type="InterPro" id="IPR016024">
    <property type="entry name" value="ARM-type_fold"/>
</dbReference>
<comment type="pathway">
    <text evidence="2">Protein modification; protein ubiquitination.</text>
</comment>
<dbReference type="InterPro" id="IPR003613">
    <property type="entry name" value="Ubox_domain"/>
</dbReference>
<evidence type="ECO:0000256" key="1">
    <source>
        <dbReference type="ARBA" id="ARBA00000900"/>
    </source>
</evidence>
<evidence type="ECO:0000256" key="5">
    <source>
        <dbReference type="ARBA" id="ARBA00022786"/>
    </source>
</evidence>
<name>A0A398AQI0_BRACM</name>
<dbReference type="GO" id="GO:0061630">
    <property type="term" value="F:ubiquitin protein ligase activity"/>
    <property type="evidence" value="ECO:0007669"/>
    <property type="project" value="UniProtKB-EC"/>
</dbReference>
<organism evidence="7 8">
    <name type="scientific">Brassica campestris</name>
    <name type="common">Field mustard</name>
    <dbReference type="NCBI Taxonomy" id="3711"/>
    <lineage>
        <taxon>Eukaryota</taxon>
        <taxon>Viridiplantae</taxon>
        <taxon>Streptophyta</taxon>
        <taxon>Embryophyta</taxon>
        <taxon>Tracheophyta</taxon>
        <taxon>Spermatophyta</taxon>
        <taxon>Magnoliopsida</taxon>
        <taxon>eudicotyledons</taxon>
        <taxon>Gunneridae</taxon>
        <taxon>Pentapetalae</taxon>
        <taxon>rosids</taxon>
        <taxon>malvids</taxon>
        <taxon>Brassicales</taxon>
        <taxon>Brassicaceae</taxon>
        <taxon>Brassiceae</taxon>
        <taxon>Brassica</taxon>
    </lineage>
</organism>
<accession>A0A398AQI0</accession>
<dbReference type="InterPro" id="IPR011989">
    <property type="entry name" value="ARM-like"/>
</dbReference>
<reference evidence="7 8" key="1">
    <citation type="submission" date="2018-06" db="EMBL/GenBank/DDBJ databases">
        <title>WGS assembly of Brassica rapa FPsc.</title>
        <authorList>
            <person name="Bowman J."/>
            <person name="Kohchi T."/>
            <person name="Yamato K."/>
            <person name="Jenkins J."/>
            <person name="Shu S."/>
            <person name="Ishizaki K."/>
            <person name="Yamaoka S."/>
            <person name="Nishihama R."/>
            <person name="Nakamura Y."/>
            <person name="Berger F."/>
            <person name="Adam C."/>
            <person name="Aki S."/>
            <person name="Althoff F."/>
            <person name="Araki T."/>
            <person name="Arteaga-Vazquez M."/>
            <person name="Balasubrmanian S."/>
            <person name="Bauer D."/>
            <person name="Boehm C."/>
            <person name="Briginshaw L."/>
            <person name="Caballero-Perez J."/>
            <person name="Catarino B."/>
            <person name="Chen F."/>
            <person name="Chiyoda S."/>
            <person name="Chovatia M."/>
            <person name="Davies K."/>
            <person name="Delmans M."/>
            <person name="Demura T."/>
            <person name="Dierschke T."/>
            <person name="Dolan L."/>
            <person name="Dorantes-Acosta A."/>
            <person name="Eklund D."/>
            <person name="Florent S."/>
            <person name="Flores-Sandoval E."/>
            <person name="Fujiyama A."/>
            <person name="Fukuzawa H."/>
            <person name="Galik B."/>
            <person name="Grimanelli D."/>
            <person name="Grimwood J."/>
            <person name="Grossniklaus U."/>
            <person name="Hamada T."/>
            <person name="Haseloff J."/>
            <person name="Hetherington A."/>
            <person name="Higo A."/>
            <person name="Hirakawa Y."/>
            <person name="Hundley H."/>
            <person name="Ikeda Y."/>
            <person name="Inoue K."/>
            <person name="Inoue S."/>
            <person name="Ishida S."/>
            <person name="Jia Q."/>
            <person name="Kakita M."/>
            <person name="Kanazawa T."/>
            <person name="Kawai Y."/>
            <person name="Kawashima T."/>
            <person name="Kennedy M."/>
            <person name="Kinose K."/>
            <person name="Kinoshita T."/>
            <person name="Kohara Y."/>
            <person name="Koide E."/>
            <person name="Komatsu K."/>
            <person name="Kopischke S."/>
            <person name="Kubo M."/>
            <person name="Kyozuka J."/>
            <person name="Lagercrantz U."/>
            <person name="Lin S."/>
            <person name="Lindquist E."/>
            <person name="Lipzen A."/>
            <person name="Lu C."/>
            <person name="Luna E."/>
            <person name="Martienssen R."/>
            <person name="Minamino N."/>
            <person name="Mizutani M."/>
            <person name="Mizutani M."/>
            <person name="Mochizuki N."/>
            <person name="Monte I."/>
            <person name="Mosher R."/>
            <person name="Nagasaki H."/>
            <person name="Nakagami H."/>
            <person name="Naramoto S."/>
            <person name="Nishitani K."/>
            <person name="Ohtani M."/>
            <person name="Okamoto T."/>
            <person name="Okumura M."/>
            <person name="Phillips J."/>
            <person name="Pollak B."/>
            <person name="Reinders A."/>
            <person name="Roevekamp M."/>
            <person name="Sano R."/>
            <person name="Sawa S."/>
            <person name="Schmid M."/>
            <person name="Shirakawa M."/>
            <person name="Solano R."/>
            <person name="Spunde A."/>
            <person name="Suetsugu N."/>
            <person name="Sugano S."/>
            <person name="Sugiyama A."/>
            <person name="Sun R."/>
            <person name="Suzuki Y."/>
            <person name="Takenaka M."/>
            <person name="Takezawa D."/>
            <person name="Tomogane H."/>
            <person name="Tsuzuki M."/>
            <person name="Ueda T."/>
            <person name="Umeda M."/>
            <person name="Ward J."/>
            <person name="Watanabe Y."/>
            <person name="Yazaki K."/>
            <person name="Yokoyama R."/>
            <person name="Yoshitake Y."/>
            <person name="Yotsui I."/>
            <person name="Zachgo S."/>
            <person name="Schmutz J."/>
        </authorList>
    </citation>
    <scope>NUCLEOTIDE SEQUENCE [LARGE SCALE GENOMIC DNA]</scope>
    <source>
        <strain evidence="8">cv. B-3</strain>
    </source>
</reference>
<keyword evidence="4" id="KW-0808">Transferase</keyword>
<evidence type="ECO:0000256" key="2">
    <source>
        <dbReference type="ARBA" id="ARBA00004906"/>
    </source>
</evidence>
<dbReference type="InterPro" id="IPR013083">
    <property type="entry name" value="Znf_RING/FYVE/PHD"/>
</dbReference>
<dbReference type="AlphaFoldDB" id="A0A398AQI0"/>
<protein>
    <recommendedName>
        <fullName evidence="3">RING-type E3 ubiquitin transferase</fullName>
        <ecNumber evidence="3">2.3.2.27</ecNumber>
    </recommendedName>
</protein>
<sequence length="426" mass="47518">MGKRADEATVKYAHSLRDELRKVSTVILDEKNHGRAVEIEAIEEAIRILNCLDQIRSSLCSSAPEEFLCPLSKEIMRDPVVLTCGQTYERKNIERWLEEISDQTCLQNQQVVSHIDLTPNKALGRIISQWCDDNKVKLHESVSDHIRQWCKENLVDLPETVAACSDMSIVKTLIDKISSSSVSSQRPTAMLGYIQHFASSTLTKLLDPLLKPDVDIDPELQSDLVKTVFYLSSHEENKTFIGQNPSIINTLMFCLKQGSKETRRDAAATFALLSSTDHNRKFIACVGAPTFDAVSSLCVLEENRDRAVLAGAVRVLTKKLQADAMVDHSLSLLALLSTSQNAVEQMTELALVFTLLKFLRRSTYQPNVENALVTIFNVSERDGSGLEFVSKEEKQKRTLTSVVVNGSEHAQTMALRILQVAAGSRR</sequence>
<dbReference type="UniPathway" id="UPA00143"/>
<evidence type="ECO:0000256" key="3">
    <source>
        <dbReference type="ARBA" id="ARBA00012483"/>
    </source>
</evidence>
<dbReference type="Gene3D" id="1.25.10.10">
    <property type="entry name" value="Leucine-rich Repeat Variant"/>
    <property type="match status" value="1"/>
</dbReference>
<dbReference type="Pfam" id="PF04564">
    <property type="entry name" value="U-box"/>
    <property type="match status" value="1"/>
</dbReference>
<dbReference type="CDD" id="cd16664">
    <property type="entry name" value="RING-Ubox_PUB"/>
    <property type="match status" value="1"/>
</dbReference>
<dbReference type="InterPro" id="IPR045210">
    <property type="entry name" value="RING-Ubox_PUB"/>
</dbReference>
<keyword evidence="5" id="KW-0833">Ubl conjugation pathway</keyword>
<dbReference type="SUPFAM" id="SSF48371">
    <property type="entry name" value="ARM repeat"/>
    <property type="match status" value="1"/>
</dbReference>
<gene>
    <name evidence="7" type="ORF">BRARA_A02538</name>
</gene>
<evidence type="ECO:0000259" key="6">
    <source>
        <dbReference type="PROSITE" id="PS51698"/>
    </source>
</evidence>
<dbReference type="EC" id="2.3.2.27" evidence="3"/>